<proteinExistence type="predicted"/>
<feature type="non-terminal residue" evidence="1">
    <location>
        <position position="1"/>
    </location>
</feature>
<dbReference type="AlphaFoldDB" id="A0A164F6W6"/>
<name>A0A164F6W6_9CRUS</name>
<organism evidence="1 2">
    <name type="scientific">Daphnia magna</name>
    <dbReference type="NCBI Taxonomy" id="35525"/>
    <lineage>
        <taxon>Eukaryota</taxon>
        <taxon>Metazoa</taxon>
        <taxon>Ecdysozoa</taxon>
        <taxon>Arthropoda</taxon>
        <taxon>Crustacea</taxon>
        <taxon>Branchiopoda</taxon>
        <taxon>Diplostraca</taxon>
        <taxon>Cladocera</taxon>
        <taxon>Anomopoda</taxon>
        <taxon>Daphniidae</taxon>
        <taxon>Daphnia</taxon>
    </lineage>
</organism>
<comment type="caution">
    <text evidence="1">The sequence shown here is derived from an EMBL/GenBank/DDBJ whole genome shotgun (WGS) entry which is preliminary data.</text>
</comment>
<sequence>GKKTKQKQFLVKNSKCFSFCVICDYNKILFSAKSFVTIFEKKKRQKTDNLGNSLFSQIKEPGKI</sequence>
<gene>
    <name evidence="1" type="ORF">APZ42_007614</name>
</gene>
<protein>
    <submittedName>
        <fullName evidence="1">Uncharacterized protein</fullName>
    </submittedName>
</protein>
<evidence type="ECO:0000313" key="1">
    <source>
        <dbReference type="EMBL" id="KZR97486.1"/>
    </source>
</evidence>
<dbReference type="EMBL" id="LRGB01021239">
    <property type="protein sequence ID" value="KZR97486.1"/>
    <property type="molecule type" value="Genomic_DNA"/>
</dbReference>
<reference evidence="1 2" key="1">
    <citation type="submission" date="2016-03" db="EMBL/GenBank/DDBJ databases">
        <title>EvidentialGene: Evidence-directed Construction of Genes on Genomes.</title>
        <authorList>
            <person name="Gilbert D.G."/>
            <person name="Choi J.-H."/>
            <person name="Mockaitis K."/>
            <person name="Colbourne J."/>
            <person name="Pfrender M."/>
        </authorList>
    </citation>
    <scope>NUCLEOTIDE SEQUENCE [LARGE SCALE GENOMIC DNA]</scope>
    <source>
        <strain evidence="1 2">Xinb3</strain>
        <tissue evidence="1">Complete organism</tissue>
    </source>
</reference>
<evidence type="ECO:0000313" key="2">
    <source>
        <dbReference type="Proteomes" id="UP000076858"/>
    </source>
</evidence>
<accession>A0A164F6W6</accession>
<keyword evidence="2" id="KW-1185">Reference proteome</keyword>
<dbReference type="Proteomes" id="UP000076858">
    <property type="component" value="Unassembled WGS sequence"/>
</dbReference>